<feature type="domain" description="Integrase zinc-binding" evidence="1">
    <location>
        <begin position="5"/>
        <end position="41"/>
    </location>
</feature>
<dbReference type="Pfam" id="PF17921">
    <property type="entry name" value="Integrase_H2C2"/>
    <property type="match status" value="1"/>
</dbReference>
<dbReference type="PANTHER" id="PTHR37984">
    <property type="entry name" value="PROTEIN CBG26694"/>
    <property type="match status" value="1"/>
</dbReference>
<comment type="caution">
    <text evidence="2">The sequence shown here is derived from an EMBL/GenBank/DDBJ whole genome shotgun (WGS) entry which is preliminary data.</text>
</comment>
<evidence type="ECO:0000259" key="1">
    <source>
        <dbReference type="Pfam" id="PF17921"/>
    </source>
</evidence>
<keyword evidence="3" id="KW-1185">Reference proteome</keyword>
<dbReference type="Proteomes" id="UP000765509">
    <property type="component" value="Unassembled WGS sequence"/>
</dbReference>
<sequence length="99" mass="11701">MTVPSQDRTREKVKTFIWWPMCQKDVAEYCKACDRFQKANKSIGRRLGNMIKVQEPRKPWEIFHIDWVTGLPRGGNKSYNACVVTFDRFHNTPIFLPCH</sequence>
<protein>
    <recommendedName>
        <fullName evidence="1">Integrase zinc-binding domain-containing protein</fullName>
    </recommendedName>
</protein>
<dbReference type="AlphaFoldDB" id="A0A9Q3EHY6"/>
<dbReference type="PANTHER" id="PTHR37984:SF5">
    <property type="entry name" value="PROTEIN NYNRIN-LIKE"/>
    <property type="match status" value="1"/>
</dbReference>
<accession>A0A9Q3EHY6</accession>
<reference evidence="2" key="1">
    <citation type="submission" date="2021-03" db="EMBL/GenBank/DDBJ databases">
        <title>Draft genome sequence of rust myrtle Austropuccinia psidii MF-1, a brazilian biotype.</title>
        <authorList>
            <person name="Quecine M.C."/>
            <person name="Pachon D.M.R."/>
            <person name="Bonatelli M.L."/>
            <person name="Correr F.H."/>
            <person name="Franceschini L.M."/>
            <person name="Leite T.F."/>
            <person name="Margarido G.R.A."/>
            <person name="Almeida C.A."/>
            <person name="Ferrarezi J.A."/>
            <person name="Labate C.A."/>
        </authorList>
    </citation>
    <scope>NUCLEOTIDE SEQUENCE</scope>
    <source>
        <strain evidence="2">MF-1</strain>
    </source>
</reference>
<dbReference type="InterPro" id="IPR050951">
    <property type="entry name" value="Retrovirus_Pol_polyprotein"/>
</dbReference>
<dbReference type="EMBL" id="AVOT02028997">
    <property type="protein sequence ID" value="MBW0521658.1"/>
    <property type="molecule type" value="Genomic_DNA"/>
</dbReference>
<dbReference type="OrthoDB" id="2273864at2759"/>
<proteinExistence type="predicted"/>
<organism evidence="2 3">
    <name type="scientific">Austropuccinia psidii MF-1</name>
    <dbReference type="NCBI Taxonomy" id="1389203"/>
    <lineage>
        <taxon>Eukaryota</taxon>
        <taxon>Fungi</taxon>
        <taxon>Dikarya</taxon>
        <taxon>Basidiomycota</taxon>
        <taxon>Pucciniomycotina</taxon>
        <taxon>Pucciniomycetes</taxon>
        <taxon>Pucciniales</taxon>
        <taxon>Sphaerophragmiaceae</taxon>
        <taxon>Austropuccinia</taxon>
    </lineage>
</organism>
<dbReference type="Gene3D" id="1.10.340.70">
    <property type="match status" value="1"/>
</dbReference>
<evidence type="ECO:0000313" key="3">
    <source>
        <dbReference type="Proteomes" id="UP000765509"/>
    </source>
</evidence>
<gene>
    <name evidence="2" type="ORF">O181_061373</name>
</gene>
<name>A0A9Q3EHY6_9BASI</name>
<evidence type="ECO:0000313" key="2">
    <source>
        <dbReference type="EMBL" id="MBW0521658.1"/>
    </source>
</evidence>
<dbReference type="InterPro" id="IPR041588">
    <property type="entry name" value="Integrase_H2C2"/>
</dbReference>